<comment type="caution">
    <text evidence="2">The sequence shown here is derived from an EMBL/GenBank/DDBJ whole genome shotgun (WGS) entry which is preliminary data.</text>
</comment>
<gene>
    <name evidence="2" type="ORF">ACHHYP_14169</name>
</gene>
<feature type="transmembrane region" description="Helical" evidence="1">
    <location>
        <begin position="142"/>
        <end position="163"/>
    </location>
</feature>
<keyword evidence="1" id="KW-0812">Transmembrane</keyword>
<organism evidence="2 3">
    <name type="scientific">Achlya hypogyna</name>
    <name type="common">Oomycete</name>
    <name type="synonym">Protoachlya hypogyna</name>
    <dbReference type="NCBI Taxonomy" id="1202772"/>
    <lineage>
        <taxon>Eukaryota</taxon>
        <taxon>Sar</taxon>
        <taxon>Stramenopiles</taxon>
        <taxon>Oomycota</taxon>
        <taxon>Saprolegniomycetes</taxon>
        <taxon>Saprolegniales</taxon>
        <taxon>Achlyaceae</taxon>
        <taxon>Achlya</taxon>
    </lineage>
</organism>
<accession>A0A1V9YDX5</accession>
<keyword evidence="1" id="KW-1133">Transmembrane helix</keyword>
<dbReference type="EMBL" id="JNBR01002050">
    <property type="protein sequence ID" value="OQR83908.1"/>
    <property type="molecule type" value="Genomic_DNA"/>
</dbReference>
<dbReference type="AlphaFoldDB" id="A0A1V9YDX5"/>
<evidence type="ECO:0000313" key="2">
    <source>
        <dbReference type="EMBL" id="OQR83908.1"/>
    </source>
</evidence>
<feature type="transmembrane region" description="Helical" evidence="1">
    <location>
        <begin position="70"/>
        <end position="102"/>
    </location>
</feature>
<dbReference type="Proteomes" id="UP000243579">
    <property type="component" value="Unassembled WGS sequence"/>
</dbReference>
<evidence type="ECO:0000256" key="1">
    <source>
        <dbReference type="SAM" id="Phobius"/>
    </source>
</evidence>
<name>A0A1V9YDX5_ACHHY</name>
<keyword evidence="3" id="KW-1185">Reference proteome</keyword>
<sequence>MLRVLQRRAPVRALLVRPSVVGQYQMRSLPIHSAVHPTRMLAPAPTVVRTLYTNPDDWRRNATWQEKAKAGAVVVAGVGVFVIASSVAMGVVVTGIIGLGAYGLYRSFRDSRAGAQWMQAKNNALFSNTVRSGLRGGSPRVAGMPFVLQGLVTGLFSLVGGVMKQSMGRVATIQKATNERLQGHPSITRQFGSNVRVSSPEQLSEQTVNGVGHIQAVFPVEGNSSRARVHIKAAIDSRNDLSYQQLLCVLGGGESMSHSRASSVDVNTMTGESIDLLQHRFSPKPRVVQDAEFKEL</sequence>
<dbReference type="OrthoDB" id="167208at2759"/>
<protein>
    <recommendedName>
        <fullName evidence="4">Transmembrane protein</fullName>
    </recommendedName>
</protein>
<keyword evidence="1" id="KW-0472">Membrane</keyword>
<proteinExistence type="predicted"/>
<reference evidence="2 3" key="1">
    <citation type="journal article" date="2014" name="Genome Biol. Evol.">
        <title>The secreted proteins of Achlya hypogyna and Thraustotheca clavata identify the ancestral oomycete secretome and reveal gene acquisitions by horizontal gene transfer.</title>
        <authorList>
            <person name="Misner I."/>
            <person name="Blouin N."/>
            <person name="Leonard G."/>
            <person name="Richards T.A."/>
            <person name="Lane C.E."/>
        </authorList>
    </citation>
    <scope>NUCLEOTIDE SEQUENCE [LARGE SCALE GENOMIC DNA]</scope>
    <source>
        <strain evidence="2 3">ATCC 48635</strain>
    </source>
</reference>
<evidence type="ECO:0000313" key="3">
    <source>
        <dbReference type="Proteomes" id="UP000243579"/>
    </source>
</evidence>
<evidence type="ECO:0008006" key="4">
    <source>
        <dbReference type="Google" id="ProtNLM"/>
    </source>
</evidence>